<dbReference type="InterPro" id="IPR009057">
    <property type="entry name" value="Homeodomain-like_sf"/>
</dbReference>
<proteinExistence type="inferred from homology"/>
<dbReference type="Pfam" id="PF00046">
    <property type="entry name" value="Homeodomain"/>
    <property type="match status" value="1"/>
</dbReference>
<comment type="similarity">
    <text evidence="7 10">Belongs to the HD-ZIP homeobox family. Class I subfamily.</text>
</comment>
<dbReference type="PRINTS" id="PR00031">
    <property type="entry name" value="HTHREPRESSR"/>
</dbReference>
<dbReference type="InterPro" id="IPR017970">
    <property type="entry name" value="Homeobox_CS"/>
</dbReference>
<protein>
    <recommendedName>
        <fullName evidence="10">Homeobox-leucine zipper protein</fullName>
    </recommendedName>
    <alternativeName>
        <fullName evidence="10">HD-ZIP protein</fullName>
    </alternativeName>
    <alternativeName>
        <fullName evidence="10">Homeodomain transcription factor</fullName>
    </alternativeName>
</protein>
<gene>
    <name evidence="12" type="primary">HOX22</name>
    <name evidence="12" type="ORF">KSP40_PGU019397</name>
</gene>
<dbReference type="PROSITE" id="PS00027">
    <property type="entry name" value="HOMEOBOX_1"/>
    <property type="match status" value="1"/>
</dbReference>
<keyword evidence="2 10" id="KW-0805">Transcription regulation</keyword>
<keyword evidence="6 8" id="KW-0539">Nucleus</keyword>
<evidence type="ECO:0000256" key="10">
    <source>
        <dbReference type="RuleBase" id="RU369038"/>
    </source>
</evidence>
<evidence type="ECO:0000313" key="13">
    <source>
        <dbReference type="Proteomes" id="UP001412067"/>
    </source>
</evidence>
<dbReference type="PROSITE" id="PS50071">
    <property type="entry name" value="HOMEOBOX_2"/>
    <property type="match status" value="1"/>
</dbReference>
<evidence type="ECO:0000256" key="5">
    <source>
        <dbReference type="ARBA" id="ARBA00023163"/>
    </source>
</evidence>
<sequence length="223" mass="24807">MDANAAIGKNLIHMMMTGGGGGGGWCDDDAAAAATAAAAREKKRRFSETQVKSMEVMFETQAKLEPRKKQQLAMELGLQPRQVAIWFQNKRARWKSKELERAYTALTADYAALRASFDSLLHQKNLLSMQAADYIDQDPLQFACTGGILFTALFARRNQTVLRLTRTEEAILFTTVIFPAKSDSAVGENSTWLVGPTCKLEYPSIVRFTRTEEDPDPGYIVCE</sequence>
<feature type="DNA-binding region" description="Homeobox" evidence="8">
    <location>
        <begin position="39"/>
        <end position="98"/>
    </location>
</feature>
<organism evidence="12 13">
    <name type="scientific">Platanthera guangdongensis</name>
    <dbReference type="NCBI Taxonomy" id="2320717"/>
    <lineage>
        <taxon>Eukaryota</taxon>
        <taxon>Viridiplantae</taxon>
        <taxon>Streptophyta</taxon>
        <taxon>Embryophyta</taxon>
        <taxon>Tracheophyta</taxon>
        <taxon>Spermatophyta</taxon>
        <taxon>Magnoliopsida</taxon>
        <taxon>Liliopsida</taxon>
        <taxon>Asparagales</taxon>
        <taxon>Orchidaceae</taxon>
        <taxon>Orchidoideae</taxon>
        <taxon>Orchideae</taxon>
        <taxon>Orchidinae</taxon>
        <taxon>Platanthera</taxon>
    </lineage>
</organism>
<reference evidence="12 13" key="1">
    <citation type="journal article" date="2022" name="Nat. Plants">
        <title>Genomes of leafy and leafless Platanthera orchids illuminate the evolution of mycoheterotrophy.</title>
        <authorList>
            <person name="Li M.H."/>
            <person name="Liu K.W."/>
            <person name="Li Z."/>
            <person name="Lu H.C."/>
            <person name="Ye Q.L."/>
            <person name="Zhang D."/>
            <person name="Wang J.Y."/>
            <person name="Li Y.F."/>
            <person name="Zhong Z.M."/>
            <person name="Liu X."/>
            <person name="Yu X."/>
            <person name="Liu D.K."/>
            <person name="Tu X.D."/>
            <person name="Liu B."/>
            <person name="Hao Y."/>
            <person name="Liao X.Y."/>
            <person name="Jiang Y.T."/>
            <person name="Sun W.H."/>
            <person name="Chen J."/>
            <person name="Chen Y.Q."/>
            <person name="Ai Y."/>
            <person name="Zhai J.W."/>
            <person name="Wu S.S."/>
            <person name="Zhou Z."/>
            <person name="Hsiao Y.Y."/>
            <person name="Wu W.L."/>
            <person name="Chen Y.Y."/>
            <person name="Lin Y.F."/>
            <person name="Hsu J.L."/>
            <person name="Li C.Y."/>
            <person name="Wang Z.W."/>
            <person name="Zhao X."/>
            <person name="Zhong W.Y."/>
            <person name="Ma X.K."/>
            <person name="Ma L."/>
            <person name="Huang J."/>
            <person name="Chen G.Z."/>
            <person name="Huang M.Z."/>
            <person name="Huang L."/>
            <person name="Peng D.H."/>
            <person name="Luo Y.B."/>
            <person name="Zou S.Q."/>
            <person name="Chen S.P."/>
            <person name="Lan S."/>
            <person name="Tsai W.C."/>
            <person name="Van de Peer Y."/>
            <person name="Liu Z.J."/>
        </authorList>
    </citation>
    <scope>NUCLEOTIDE SEQUENCE [LARGE SCALE GENOMIC DNA]</scope>
    <source>
        <strain evidence="12">Lor288</strain>
    </source>
</reference>
<dbReference type="InterPro" id="IPR000047">
    <property type="entry name" value="HTH_motif"/>
</dbReference>
<dbReference type="GO" id="GO:0003677">
    <property type="term" value="F:DNA binding"/>
    <property type="evidence" value="ECO:0007669"/>
    <property type="project" value="UniProtKB-KW"/>
</dbReference>
<evidence type="ECO:0000256" key="8">
    <source>
        <dbReference type="PROSITE-ProRule" id="PRU00108"/>
    </source>
</evidence>
<dbReference type="Gene3D" id="1.10.10.60">
    <property type="entry name" value="Homeodomain-like"/>
    <property type="match status" value="1"/>
</dbReference>
<evidence type="ECO:0000256" key="6">
    <source>
        <dbReference type="ARBA" id="ARBA00023242"/>
    </source>
</evidence>
<dbReference type="SUPFAM" id="SSF46689">
    <property type="entry name" value="Homeodomain-like"/>
    <property type="match status" value="1"/>
</dbReference>
<keyword evidence="5 10" id="KW-0804">Transcription</keyword>
<evidence type="ECO:0000256" key="7">
    <source>
        <dbReference type="ARBA" id="ARBA00025748"/>
    </source>
</evidence>
<dbReference type="InterPro" id="IPR045224">
    <property type="entry name" value="HDZip_class_I_plant"/>
</dbReference>
<dbReference type="Proteomes" id="UP001412067">
    <property type="component" value="Unassembled WGS sequence"/>
</dbReference>
<comment type="function">
    <text evidence="10">Transcription factor.</text>
</comment>
<evidence type="ECO:0000256" key="2">
    <source>
        <dbReference type="ARBA" id="ARBA00023015"/>
    </source>
</evidence>
<evidence type="ECO:0000259" key="11">
    <source>
        <dbReference type="PROSITE" id="PS50071"/>
    </source>
</evidence>
<keyword evidence="3 8" id="KW-0238">DNA-binding</keyword>
<dbReference type="SMART" id="SM00389">
    <property type="entry name" value="HOX"/>
    <property type="match status" value="1"/>
</dbReference>
<comment type="caution">
    <text evidence="12">The sequence shown here is derived from an EMBL/GenBank/DDBJ whole genome shotgun (WGS) entry which is preliminary data.</text>
</comment>
<dbReference type="CDD" id="cd00086">
    <property type="entry name" value="homeodomain"/>
    <property type="match status" value="1"/>
</dbReference>
<feature type="domain" description="Homeobox" evidence="11">
    <location>
        <begin position="37"/>
        <end position="97"/>
    </location>
</feature>
<evidence type="ECO:0000313" key="12">
    <source>
        <dbReference type="EMBL" id="KAK8967441.1"/>
    </source>
</evidence>
<comment type="subcellular location">
    <subcellularLocation>
        <location evidence="1 8 9">Nucleus</location>
    </subcellularLocation>
</comment>
<evidence type="ECO:0000256" key="3">
    <source>
        <dbReference type="ARBA" id="ARBA00023125"/>
    </source>
</evidence>
<dbReference type="InterPro" id="IPR001356">
    <property type="entry name" value="HD"/>
</dbReference>
<evidence type="ECO:0000256" key="9">
    <source>
        <dbReference type="RuleBase" id="RU000682"/>
    </source>
</evidence>
<keyword evidence="4 8" id="KW-0371">Homeobox</keyword>
<name>A0ABR2MTM3_9ASPA</name>
<keyword evidence="13" id="KW-1185">Reference proteome</keyword>
<evidence type="ECO:0000256" key="1">
    <source>
        <dbReference type="ARBA" id="ARBA00004123"/>
    </source>
</evidence>
<dbReference type="PANTHER" id="PTHR24326:SF122">
    <property type="entry name" value="HOMEOBOX-LEUCINE ZIPPER PROTEIN HOX6"/>
    <property type="match status" value="1"/>
</dbReference>
<dbReference type="PANTHER" id="PTHR24326">
    <property type="entry name" value="HOMEOBOX-LEUCINE ZIPPER PROTEIN"/>
    <property type="match status" value="1"/>
</dbReference>
<accession>A0ABR2MTM3</accession>
<evidence type="ECO:0000256" key="4">
    <source>
        <dbReference type="ARBA" id="ARBA00023155"/>
    </source>
</evidence>
<dbReference type="EMBL" id="JBBWWR010000005">
    <property type="protein sequence ID" value="KAK8967441.1"/>
    <property type="molecule type" value="Genomic_DNA"/>
</dbReference>